<dbReference type="AlphaFoldDB" id="A0AAW1RHF2"/>
<dbReference type="Proteomes" id="UP001438707">
    <property type="component" value="Unassembled WGS sequence"/>
</dbReference>
<dbReference type="Pfam" id="PF04083">
    <property type="entry name" value="Abhydro_lipase"/>
    <property type="match status" value="1"/>
</dbReference>
<feature type="compositionally biased region" description="Basic residues" evidence="1">
    <location>
        <begin position="58"/>
        <end position="68"/>
    </location>
</feature>
<keyword evidence="2" id="KW-0472">Membrane</keyword>
<evidence type="ECO:0000256" key="2">
    <source>
        <dbReference type="SAM" id="Phobius"/>
    </source>
</evidence>
<dbReference type="InterPro" id="IPR029058">
    <property type="entry name" value="AB_hydrolase_fold"/>
</dbReference>
<feature type="domain" description="Partial AB-hydrolase lipase" evidence="3">
    <location>
        <begin position="194"/>
        <end position="248"/>
    </location>
</feature>
<dbReference type="Gene3D" id="3.40.50.1820">
    <property type="entry name" value="alpha/beta hydrolase"/>
    <property type="match status" value="2"/>
</dbReference>
<dbReference type="SUPFAM" id="SSF53474">
    <property type="entry name" value="alpha/beta-Hydrolases"/>
    <property type="match status" value="2"/>
</dbReference>
<name>A0AAW1RHF2_9CHLO</name>
<keyword evidence="2" id="KW-0812">Transmembrane</keyword>
<feature type="region of interest" description="Disordered" evidence="1">
    <location>
        <begin position="1"/>
        <end position="94"/>
    </location>
</feature>
<evidence type="ECO:0000256" key="1">
    <source>
        <dbReference type="SAM" id="MobiDB-lite"/>
    </source>
</evidence>
<dbReference type="PANTHER" id="PTHR11005">
    <property type="entry name" value="LYSOSOMAL ACID LIPASE-RELATED"/>
    <property type="match status" value="1"/>
</dbReference>
<proteinExistence type="predicted"/>
<keyword evidence="5" id="KW-1185">Reference proteome</keyword>
<feature type="compositionally biased region" description="Basic and acidic residues" evidence="1">
    <location>
        <begin position="29"/>
        <end position="39"/>
    </location>
</feature>
<dbReference type="EMBL" id="JALJOS010000011">
    <property type="protein sequence ID" value="KAK9833167.1"/>
    <property type="molecule type" value="Genomic_DNA"/>
</dbReference>
<feature type="compositionally biased region" description="Low complexity" evidence="1">
    <location>
        <begin position="69"/>
        <end position="91"/>
    </location>
</feature>
<keyword evidence="2" id="KW-1133">Transmembrane helix</keyword>
<comment type="caution">
    <text evidence="4">The sequence shown here is derived from an EMBL/GenBank/DDBJ whole genome shotgun (WGS) entry which is preliminary data.</text>
</comment>
<feature type="region of interest" description="Disordered" evidence="1">
    <location>
        <begin position="386"/>
        <end position="657"/>
    </location>
</feature>
<evidence type="ECO:0000313" key="5">
    <source>
        <dbReference type="Proteomes" id="UP001438707"/>
    </source>
</evidence>
<dbReference type="InterPro" id="IPR006693">
    <property type="entry name" value="AB_hydrolase_lipase"/>
</dbReference>
<reference evidence="4 5" key="1">
    <citation type="journal article" date="2024" name="Nat. Commun.">
        <title>Phylogenomics reveals the evolutionary origins of lichenization in chlorophyte algae.</title>
        <authorList>
            <person name="Puginier C."/>
            <person name="Libourel C."/>
            <person name="Otte J."/>
            <person name="Skaloud P."/>
            <person name="Haon M."/>
            <person name="Grisel S."/>
            <person name="Petersen M."/>
            <person name="Berrin J.G."/>
            <person name="Delaux P.M."/>
            <person name="Dal Grande F."/>
            <person name="Keller J."/>
        </authorList>
    </citation>
    <scope>NUCLEOTIDE SEQUENCE [LARGE SCALE GENOMIC DNA]</scope>
    <source>
        <strain evidence="4 5">SAG 2145</strain>
    </source>
</reference>
<feature type="compositionally biased region" description="Low complexity" evidence="1">
    <location>
        <begin position="585"/>
        <end position="603"/>
    </location>
</feature>
<feature type="region of interest" description="Disordered" evidence="1">
    <location>
        <begin position="326"/>
        <end position="345"/>
    </location>
</feature>
<gene>
    <name evidence="4" type="ORF">WJX74_009139</name>
</gene>
<dbReference type="GO" id="GO:0006629">
    <property type="term" value="P:lipid metabolic process"/>
    <property type="evidence" value="ECO:0007669"/>
    <property type="project" value="InterPro"/>
</dbReference>
<evidence type="ECO:0000259" key="3">
    <source>
        <dbReference type="Pfam" id="PF04083"/>
    </source>
</evidence>
<feature type="transmembrane region" description="Helical" evidence="2">
    <location>
        <begin position="699"/>
        <end position="716"/>
    </location>
</feature>
<feature type="compositionally biased region" description="Polar residues" evidence="1">
    <location>
        <begin position="503"/>
        <end position="527"/>
    </location>
</feature>
<organism evidence="4 5">
    <name type="scientific">Apatococcus lobatus</name>
    <dbReference type="NCBI Taxonomy" id="904363"/>
    <lineage>
        <taxon>Eukaryota</taxon>
        <taxon>Viridiplantae</taxon>
        <taxon>Chlorophyta</taxon>
        <taxon>core chlorophytes</taxon>
        <taxon>Trebouxiophyceae</taxon>
        <taxon>Chlorellales</taxon>
        <taxon>Chlorellaceae</taxon>
        <taxon>Apatococcus</taxon>
    </lineage>
</organism>
<feature type="compositionally biased region" description="Basic and acidic residues" evidence="1">
    <location>
        <begin position="386"/>
        <end position="395"/>
    </location>
</feature>
<sequence length="942" mass="103343">MAPLANVVNAADRETGGRHNGSQNGHRPGTSEDHSRDAFKTAPQKSSSQQSATWWARWTRRGRAKRAPPARSQGSATSGSSSPSRAPDGRPTVLKRNGSELFERAAGDAARSKSNSGLLEAIQFNLELGISWMFGGLYAFTGWLCGIRPSDADVGQTPSDDRGAGSQVRHKLSRAAYQKAHGDWDQLLKVSTAADIIRQAGYPLEEHEVVSQDGYITRMERIPNKGARDVAFFVHGVLDTSIGWVANGTTGSQAFGAWDQGFDVWLGNSRNNSPRDHQDPKMRPQATFSKYWHYSVNQLGCEDMAAQISLIDTVKRQELRQAVLVPNTDREHRNSQELPGNAFQCPIGPDMGFKRRLRRAYSVNDTKQLPEWTDSAQGLATPFGKAMREAHDRRSQSSSQQTMPQPVQEQLEETHKGASSPRSPGRRSPAKSMSEYASPRSSHAEPAGPSSGWGRLSLSNPFKRASAQPKPDPSEAADEPRQHIPEPGSVPLAGLPEPFQVDVQASKQHRSSTSLPGSASHAPSCNGNLDHARSASSPARSERHAKYGPQQAASAEKPPAPQGFMRFFSRQATRRSLGLQPLPEQGSGSASSSSSRQSTQQGQPPASPSAGRARRKEVRFSPEKPQGWHATTPDRISLGGTERRSHADADLSTARSQEDDALLATAASLREAELDAAVEASPGGRAGIQLREEPYRLRAIGHSLGGASLLIYVTHCRRQGRPHHIHRLILLTPAGFLITWPLIAYPFIYGMPPLNWVLRKLRPQQGVGVLVPSPLFRAIFFKLFVDMSQIPALNYLLSTGIRVAFSGDKSQWDRALQMPHYSPASMPAISWHTGIHFGQWCRTSKFRMFDMGSAAKNQQAYGQPEPPDVAAAYHLLDFPIDIMAGRADGVIAKENVLMHYEAMRKAGCRVTYKEFDFGHLDFTFAVKDDLRSYVLSRLLMPT</sequence>
<feature type="transmembrane region" description="Helical" evidence="2">
    <location>
        <begin position="728"/>
        <end position="747"/>
    </location>
</feature>
<accession>A0AAW1RHF2</accession>
<evidence type="ECO:0000313" key="4">
    <source>
        <dbReference type="EMBL" id="KAK9833167.1"/>
    </source>
</evidence>
<protein>
    <recommendedName>
        <fullName evidence="3">Partial AB-hydrolase lipase domain-containing protein</fullName>
    </recommendedName>
</protein>